<reference evidence="1" key="1">
    <citation type="journal article" date="2019" name="Sci. Rep.">
        <title>Draft genome of Tanacetum cinerariifolium, the natural source of mosquito coil.</title>
        <authorList>
            <person name="Yamashiro T."/>
            <person name="Shiraishi A."/>
            <person name="Satake H."/>
            <person name="Nakayama K."/>
        </authorList>
    </citation>
    <scope>NUCLEOTIDE SEQUENCE</scope>
</reference>
<name>A0A699HD16_TANCI</name>
<comment type="caution">
    <text evidence="1">The sequence shown here is derived from an EMBL/GenBank/DDBJ whole genome shotgun (WGS) entry which is preliminary data.</text>
</comment>
<accession>A0A699HD16</accession>
<evidence type="ECO:0000313" key="1">
    <source>
        <dbReference type="EMBL" id="GEX98432.1"/>
    </source>
</evidence>
<protein>
    <submittedName>
        <fullName evidence="1">MAK10-like protein</fullName>
    </submittedName>
</protein>
<dbReference type="EMBL" id="BKCJ010143473">
    <property type="protein sequence ID" value="GEX98432.1"/>
    <property type="molecule type" value="Genomic_DNA"/>
</dbReference>
<proteinExistence type="predicted"/>
<dbReference type="AlphaFoldDB" id="A0A699HD16"/>
<gene>
    <name evidence="1" type="ORF">Tci_370407</name>
</gene>
<feature type="non-terminal residue" evidence="1">
    <location>
        <position position="1"/>
    </location>
</feature>
<organism evidence="1">
    <name type="scientific">Tanacetum cinerariifolium</name>
    <name type="common">Dalmatian daisy</name>
    <name type="synonym">Chrysanthemum cinerariifolium</name>
    <dbReference type="NCBI Taxonomy" id="118510"/>
    <lineage>
        <taxon>Eukaryota</taxon>
        <taxon>Viridiplantae</taxon>
        <taxon>Streptophyta</taxon>
        <taxon>Embryophyta</taxon>
        <taxon>Tracheophyta</taxon>
        <taxon>Spermatophyta</taxon>
        <taxon>Magnoliopsida</taxon>
        <taxon>eudicotyledons</taxon>
        <taxon>Gunneridae</taxon>
        <taxon>Pentapetalae</taxon>
        <taxon>asterids</taxon>
        <taxon>campanulids</taxon>
        <taxon>Asterales</taxon>
        <taxon>Asteraceae</taxon>
        <taxon>Asteroideae</taxon>
        <taxon>Anthemideae</taxon>
        <taxon>Anthemidinae</taxon>
        <taxon>Tanacetum</taxon>
    </lineage>
</organism>
<sequence>TAKLRNNILMFQQHHEESLSEAWTRFKDLLQKVRHHGIDLWPQAINLPQDVPSTSDHRLIELENQAQCLMEAHLAPTQLTQVNKVTTSCEICSGPHDTQNCMEDPKQAFIEYASSCTDEARGRGFLATPNAVIDCRMAKIAVGEGITRPIDPDGEEFTKTLQSISTTRKLSKREIPREIIDLDHFYDT</sequence>